<dbReference type="PANTHER" id="PTHR30603">
    <property type="entry name" value="RNA POLYMERASE SIGMA FACTOR RPO"/>
    <property type="match status" value="1"/>
</dbReference>
<organism evidence="3 4">
    <name type="scientific">Halalkalibacter wakoensis JCM 9140</name>
    <dbReference type="NCBI Taxonomy" id="1236970"/>
    <lineage>
        <taxon>Bacteria</taxon>
        <taxon>Bacillati</taxon>
        <taxon>Bacillota</taxon>
        <taxon>Bacilli</taxon>
        <taxon>Bacillales</taxon>
        <taxon>Bacillaceae</taxon>
        <taxon>Halalkalibacter</taxon>
    </lineage>
</organism>
<dbReference type="InterPro" id="IPR013325">
    <property type="entry name" value="RNA_pol_sigma_r2"/>
</dbReference>
<dbReference type="GO" id="GO:0003899">
    <property type="term" value="F:DNA-directed RNA polymerase activity"/>
    <property type="evidence" value="ECO:0007669"/>
    <property type="project" value="InterPro"/>
</dbReference>
<evidence type="ECO:0000259" key="1">
    <source>
        <dbReference type="Pfam" id="PF04539"/>
    </source>
</evidence>
<dbReference type="NCBIfam" id="TIGR02937">
    <property type="entry name" value="sigma70-ECF"/>
    <property type="match status" value="1"/>
</dbReference>
<feature type="domain" description="RNA polymerase sigma-70 region 2" evidence="2">
    <location>
        <begin position="28"/>
        <end position="100"/>
    </location>
</feature>
<comment type="caution">
    <text evidence="3">The sequence shown here is derived from an EMBL/GenBank/DDBJ whole genome shotgun (WGS) entry which is preliminary data.</text>
</comment>
<dbReference type="GO" id="GO:0006352">
    <property type="term" value="P:DNA-templated transcription initiation"/>
    <property type="evidence" value="ECO:0007669"/>
    <property type="project" value="InterPro"/>
</dbReference>
<evidence type="ECO:0000259" key="2">
    <source>
        <dbReference type="Pfam" id="PF04542"/>
    </source>
</evidence>
<dbReference type="InterPro" id="IPR007624">
    <property type="entry name" value="RNA_pol_sigma70_r3"/>
</dbReference>
<dbReference type="InterPro" id="IPR012845">
    <property type="entry name" value="RNA_pol_sigma_FliA_WhiG"/>
</dbReference>
<name>W4PX12_9BACI</name>
<keyword evidence="3" id="KW-0969">Cilium</keyword>
<evidence type="ECO:0000313" key="4">
    <source>
        <dbReference type="Proteomes" id="UP000018890"/>
    </source>
</evidence>
<protein>
    <submittedName>
        <fullName evidence="3">RNA polymerase sigma factor for flagellar operon</fullName>
    </submittedName>
</protein>
<gene>
    <name evidence="3" type="ORF">JCM9140_190</name>
</gene>
<dbReference type="Proteomes" id="UP000018890">
    <property type="component" value="Unassembled WGS sequence"/>
</dbReference>
<dbReference type="SUPFAM" id="SSF88946">
    <property type="entry name" value="Sigma2 domain of RNA polymerase sigma factors"/>
    <property type="match status" value="1"/>
</dbReference>
<dbReference type="InterPro" id="IPR013324">
    <property type="entry name" value="RNA_pol_sigma_r3/r4-like"/>
</dbReference>
<dbReference type="Gene3D" id="1.10.1740.10">
    <property type="match status" value="1"/>
</dbReference>
<proteinExistence type="predicted"/>
<dbReference type="GO" id="GO:0003677">
    <property type="term" value="F:DNA binding"/>
    <property type="evidence" value="ECO:0007669"/>
    <property type="project" value="InterPro"/>
</dbReference>
<dbReference type="InterPro" id="IPR007627">
    <property type="entry name" value="RNA_pol_sigma70_r2"/>
</dbReference>
<dbReference type="InterPro" id="IPR014284">
    <property type="entry name" value="RNA_pol_sigma-70_dom"/>
</dbReference>
<sequence>MGHVTTVEDQVLWDKWMLERNHIACDELIRRYMPLVNYHVQRIAVGLPKSVQKEDLKSHGLIGLYDALEKFDPDRDLKFDTYASFRIRGAIIDGLRKEDWLPRSMRDKIKKVESATEELEQEYGRFVSSDEVANKLNMEPQEVEQVMMEYATSAIMSIDEKTKESSKKETYASLIEDKWTKSPEQHSEEIETKKELAEVINQLSEKEAIGY</sequence>
<evidence type="ECO:0000313" key="3">
    <source>
        <dbReference type="EMBL" id="GAE24277.1"/>
    </source>
</evidence>
<feature type="domain" description="RNA polymerase sigma-70 region 3" evidence="1">
    <location>
        <begin position="108"/>
        <end position="180"/>
    </location>
</feature>
<dbReference type="AlphaFoldDB" id="W4PX12"/>
<keyword evidence="3" id="KW-0966">Cell projection</keyword>
<dbReference type="STRING" id="1236970.JCM9140_190"/>
<dbReference type="GO" id="GO:0016987">
    <property type="term" value="F:sigma factor activity"/>
    <property type="evidence" value="ECO:0007669"/>
    <property type="project" value="InterPro"/>
</dbReference>
<accession>W4PX12</accession>
<dbReference type="NCBIfam" id="TIGR02479">
    <property type="entry name" value="FliA_WhiG"/>
    <property type="match status" value="1"/>
</dbReference>
<dbReference type="Pfam" id="PF04542">
    <property type="entry name" value="Sigma70_r2"/>
    <property type="match status" value="1"/>
</dbReference>
<dbReference type="PANTHER" id="PTHR30603:SF47">
    <property type="entry name" value="RNA POLYMERASE SIGMA FACTOR SIGD, CHLOROPLASTIC"/>
    <property type="match status" value="1"/>
</dbReference>
<dbReference type="InterPro" id="IPR050239">
    <property type="entry name" value="Sigma-70_RNA_pol_init_factors"/>
</dbReference>
<dbReference type="SUPFAM" id="SSF88659">
    <property type="entry name" value="Sigma3 and sigma4 domains of RNA polymerase sigma factors"/>
    <property type="match status" value="1"/>
</dbReference>
<keyword evidence="3" id="KW-0282">Flagellum</keyword>
<reference evidence="3" key="1">
    <citation type="journal article" date="2014" name="Genome Announc.">
        <title>Draft Genome Sequences of Three Alkaliphilic Bacillus Strains, Bacillus wakoensis JCM 9140T, Bacillus akibai JCM 9157T, and Bacillus hemicellulosilyticus JCM 9152T.</title>
        <authorList>
            <person name="Yuki M."/>
            <person name="Oshima K."/>
            <person name="Suda W."/>
            <person name="Oshida Y."/>
            <person name="Kitamura K."/>
            <person name="Iida T."/>
            <person name="Hattori M."/>
            <person name="Ohkuma M."/>
        </authorList>
    </citation>
    <scope>NUCLEOTIDE SEQUENCE [LARGE SCALE GENOMIC DNA]</scope>
    <source>
        <strain evidence="3">JCM 9140</strain>
    </source>
</reference>
<dbReference type="EMBL" id="BAUT01000001">
    <property type="protein sequence ID" value="GAE24277.1"/>
    <property type="molecule type" value="Genomic_DNA"/>
</dbReference>
<dbReference type="Gene3D" id="1.20.140.160">
    <property type="match status" value="1"/>
</dbReference>
<keyword evidence="4" id="KW-1185">Reference proteome</keyword>
<dbReference type="Pfam" id="PF04539">
    <property type="entry name" value="Sigma70_r3"/>
    <property type="match status" value="1"/>
</dbReference>